<keyword evidence="5" id="KW-1185">Reference proteome</keyword>
<dbReference type="InterPro" id="IPR047122">
    <property type="entry name" value="Trans-enoyl_RdTase-like"/>
</dbReference>
<evidence type="ECO:0000313" key="5">
    <source>
        <dbReference type="Proteomes" id="UP000622797"/>
    </source>
</evidence>
<dbReference type="InterPro" id="IPR020843">
    <property type="entry name" value="ER"/>
</dbReference>
<comment type="caution">
    <text evidence="4">The sequence shown here is derived from an EMBL/GenBank/DDBJ whole genome shotgun (WGS) entry which is preliminary data.</text>
</comment>
<feature type="domain" description="Enoyl reductase (ER)" evidence="3">
    <location>
        <begin position="14"/>
        <end position="296"/>
    </location>
</feature>
<gene>
    <name evidence="4" type="ORF">FSARC_3514</name>
</gene>
<evidence type="ECO:0000256" key="1">
    <source>
        <dbReference type="ARBA" id="ARBA00008072"/>
    </source>
</evidence>
<dbReference type="InterPro" id="IPR013154">
    <property type="entry name" value="ADH-like_N"/>
</dbReference>
<reference evidence="4" key="1">
    <citation type="journal article" date="2020" name="BMC Genomics">
        <title>Correction to: Identification and distribution of gene clusters required for synthesis of sphingolipid metabolism inhibitors in diverse species of the filamentous fungus Fusarium.</title>
        <authorList>
            <person name="Kim H.S."/>
            <person name="Lohmar J.M."/>
            <person name="Busman M."/>
            <person name="Brown D.W."/>
            <person name="Naumann T.A."/>
            <person name="Divon H.H."/>
            <person name="Lysoe E."/>
            <person name="Uhlig S."/>
            <person name="Proctor R.H."/>
        </authorList>
    </citation>
    <scope>NUCLEOTIDE SEQUENCE</scope>
    <source>
        <strain evidence="4">NRRL 20472</strain>
    </source>
</reference>
<evidence type="ECO:0000313" key="4">
    <source>
        <dbReference type="EMBL" id="KAF4969211.1"/>
    </source>
</evidence>
<comment type="similarity">
    <text evidence="1">Belongs to the zinc-containing alcohol dehydrogenase family.</text>
</comment>
<dbReference type="OrthoDB" id="10257049at2759"/>
<dbReference type="Pfam" id="PF08240">
    <property type="entry name" value="ADH_N"/>
    <property type="match status" value="1"/>
</dbReference>
<dbReference type="GO" id="GO:0016651">
    <property type="term" value="F:oxidoreductase activity, acting on NAD(P)H"/>
    <property type="evidence" value="ECO:0007669"/>
    <property type="project" value="InterPro"/>
</dbReference>
<dbReference type="Proteomes" id="UP000622797">
    <property type="component" value="Unassembled WGS sequence"/>
</dbReference>
<evidence type="ECO:0000256" key="2">
    <source>
        <dbReference type="ARBA" id="ARBA00023002"/>
    </source>
</evidence>
<dbReference type="SMART" id="SM00829">
    <property type="entry name" value="PKS_ER"/>
    <property type="match status" value="1"/>
</dbReference>
<proteinExistence type="inferred from homology"/>
<dbReference type="PANTHER" id="PTHR45348:SF7">
    <property type="entry name" value="ZINC BINDING OXIDOREDUCTASE, PUTATIVE-RELATED"/>
    <property type="match status" value="1"/>
</dbReference>
<protein>
    <recommendedName>
        <fullName evidence="3">Enoyl reductase (ER) domain-containing protein</fullName>
    </recommendedName>
</protein>
<dbReference type="InterPro" id="IPR011032">
    <property type="entry name" value="GroES-like_sf"/>
</dbReference>
<dbReference type="SUPFAM" id="SSF51735">
    <property type="entry name" value="NAD(P)-binding Rossmann-fold domains"/>
    <property type="match status" value="1"/>
</dbReference>
<dbReference type="PANTHER" id="PTHR45348">
    <property type="entry name" value="HYPOTHETICAL OXIDOREDUCTASE (EUROFUNG)"/>
    <property type="match status" value="1"/>
</dbReference>
<reference evidence="4" key="2">
    <citation type="submission" date="2020-05" db="EMBL/GenBank/DDBJ databases">
        <authorList>
            <person name="Kim H.-S."/>
            <person name="Proctor R.H."/>
            <person name="Brown D.W."/>
        </authorList>
    </citation>
    <scope>NUCLEOTIDE SEQUENCE</scope>
    <source>
        <strain evidence="4">NRRL 20472</strain>
    </source>
</reference>
<dbReference type="Gene3D" id="3.40.50.720">
    <property type="entry name" value="NAD(P)-binding Rossmann-like Domain"/>
    <property type="match status" value="1"/>
</dbReference>
<accession>A0A8H4XCJ2</accession>
<evidence type="ECO:0000259" key="3">
    <source>
        <dbReference type="SMART" id="SM00829"/>
    </source>
</evidence>
<dbReference type="Gene3D" id="3.90.180.10">
    <property type="entry name" value="Medium-chain alcohol dehydrogenases, catalytic domain"/>
    <property type="match status" value="2"/>
</dbReference>
<dbReference type="SUPFAM" id="SSF50129">
    <property type="entry name" value="GroES-like"/>
    <property type="match status" value="1"/>
</dbReference>
<dbReference type="AlphaFoldDB" id="A0A8H4XCJ2"/>
<keyword evidence="2" id="KW-0560">Oxidoreductase</keyword>
<organism evidence="4 5">
    <name type="scientific">Fusarium sarcochroum</name>
    <dbReference type="NCBI Taxonomy" id="1208366"/>
    <lineage>
        <taxon>Eukaryota</taxon>
        <taxon>Fungi</taxon>
        <taxon>Dikarya</taxon>
        <taxon>Ascomycota</taxon>
        <taxon>Pezizomycotina</taxon>
        <taxon>Sordariomycetes</taxon>
        <taxon>Hypocreomycetidae</taxon>
        <taxon>Hypocreales</taxon>
        <taxon>Nectriaceae</taxon>
        <taxon>Fusarium</taxon>
        <taxon>Fusarium lateritium species complex</taxon>
    </lineage>
</organism>
<sequence>MTITPNKSTALYANEVGKIVLHDLPAPEPQEGEVLIKVLYSGVNLSDIRTLQFFGLRNYALGGEFCGRVLETPNLADTPFKAGDLIAGVVIGGINRASRHATHQEYISIPASWAFKVPENVPPSAAAGLGIVVIASAKRHEFLKQLGATQCFDYHDENVVDKFKTALRETKGTIWGFDAFGSVANPVSQDVLASVIPPHDKVRPATVLLSPHDGFEITMGGRNFDIDFDLPDGTRLFFPKDLEAADRMWRAVRWVLEHYGTENVPTPARVAEGSGKDAIQELYKMSEMGNFGKVLLKHPLK</sequence>
<dbReference type="InterPro" id="IPR036291">
    <property type="entry name" value="NAD(P)-bd_dom_sf"/>
</dbReference>
<name>A0A8H4XCJ2_9HYPO</name>
<dbReference type="EMBL" id="JABEXW010000169">
    <property type="protein sequence ID" value="KAF4969211.1"/>
    <property type="molecule type" value="Genomic_DNA"/>
</dbReference>